<dbReference type="Proteomes" id="UP001491310">
    <property type="component" value="Unassembled WGS sequence"/>
</dbReference>
<protein>
    <submittedName>
        <fullName evidence="1">Uncharacterized protein</fullName>
    </submittedName>
</protein>
<comment type="caution">
    <text evidence="1">The sequence shown here is derived from an EMBL/GenBank/DDBJ whole genome shotgun (WGS) entry which is preliminary data.</text>
</comment>
<organism evidence="1 2">
    <name type="scientific">Coccomyxa subellipsoidea</name>
    <dbReference type="NCBI Taxonomy" id="248742"/>
    <lineage>
        <taxon>Eukaryota</taxon>
        <taxon>Viridiplantae</taxon>
        <taxon>Chlorophyta</taxon>
        <taxon>core chlorophytes</taxon>
        <taxon>Trebouxiophyceae</taxon>
        <taxon>Trebouxiophyceae incertae sedis</taxon>
        <taxon>Coccomyxaceae</taxon>
        <taxon>Coccomyxa</taxon>
    </lineage>
</organism>
<keyword evidence="2" id="KW-1185">Reference proteome</keyword>
<name>A0ABR2YYK7_9CHLO</name>
<sequence>MRLAQQKMHDFFFIYEQRSTFLKARARRLDRGMLMEISGRFCWCLTRKHSISPDRGTIGVGKLRLFRI</sequence>
<accession>A0ABR2YYK7</accession>
<dbReference type="EMBL" id="JALJOT010000003">
    <property type="protein sequence ID" value="KAK9916429.1"/>
    <property type="molecule type" value="Genomic_DNA"/>
</dbReference>
<proteinExistence type="predicted"/>
<reference evidence="1 2" key="1">
    <citation type="journal article" date="2024" name="Nat. Commun.">
        <title>Phylogenomics reveals the evolutionary origins of lichenization in chlorophyte algae.</title>
        <authorList>
            <person name="Puginier C."/>
            <person name="Libourel C."/>
            <person name="Otte J."/>
            <person name="Skaloud P."/>
            <person name="Haon M."/>
            <person name="Grisel S."/>
            <person name="Petersen M."/>
            <person name="Berrin J.G."/>
            <person name="Delaux P.M."/>
            <person name="Dal Grande F."/>
            <person name="Keller J."/>
        </authorList>
    </citation>
    <scope>NUCLEOTIDE SEQUENCE [LARGE SCALE GENOMIC DNA]</scope>
    <source>
        <strain evidence="1 2">SAG 216-7</strain>
    </source>
</reference>
<evidence type="ECO:0000313" key="2">
    <source>
        <dbReference type="Proteomes" id="UP001491310"/>
    </source>
</evidence>
<gene>
    <name evidence="1" type="ORF">WJX75_002471</name>
</gene>
<evidence type="ECO:0000313" key="1">
    <source>
        <dbReference type="EMBL" id="KAK9916429.1"/>
    </source>
</evidence>